<dbReference type="EMBL" id="GL376573">
    <property type="status" value="NOT_ANNOTATED_CDS"/>
    <property type="molecule type" value="Genomic_DNA"/>
</dbReference>
<keyword evidence="4" id="KW-1185">Reference proteome</keyword>
<reference evidence="4" key="1">
    <citation type="journal article" date="2010" name="Genome Biol.">
        <title>Genome sequence of the necrotrophic plant pathogen Pythium ultimum reveals original pathogenicity mechanisms and effector repertoire.</title>
        <authorList>
            <person name="Levesque C.A."/>
            <person name="Brouwer H."/>
            <person name="Cano L."/>
            <person name="Hamilton J.P."/>
            <person name="Holt C."/>
            <person name="Huitema E."/>
            <person name="Raffaele S."/>
            <person name="Robideau G.P."/>
            <person name="Thines M."/>
            <person name="Win J."/>
            <person name="Zerillo M.M."/>
            <person name="Beakes G.W."/>
            <person name="Boore J.L."/>
            <person name="Busam D."/>
            <person name="Dumas B."/>
            <person name="Ferriera S."/>
            <person name="Fuerstenberg S.I."/>
            <person name="Gachon C.M."/>
            <person name="Gaulin E."/>
            <person name="Govers F."/>
            <person name="Grenville-Briggs L."/>
            <person name="Horner N."/>
            <person name="Hostetler J."/>
            <person name="Jiang R.H."/>
            <person name="Johnson J."/>
            <person name="Krajaejun T."/>
            <person name="Lin H."/>
            <person name="Meijer H.J."/>
            <person name="Moore B."/>
            <person name="Morris P."/>
            <person name="Phuntmart V."/>
            <person name="Puiu D."/>
            <person name="Shetty J."/>
            <person name="Stajich J.E."/>
            <person name="Tripathy S."/>
            <person name="Wawra S."/>
            <person name="van West P."/>
            <person name="Whitty B.R."/>
            <person name="Coutinho P.M."/>
            <person name="Henrissat B."/>
            <person name="Martin F."/>
            <person name="Thomas P.D."/>
            <person name="Tyler B.M."/>
            <person name="De Vries R.P."/>
            <person name="Kamoun S."/>
            <person name="Yandell M."/>
            <person name="Tisserat N."/>
            <person name="Buell C.R."/>
        </authorList>
    </citation>
    <scope>NUCLEOTIDE SEQUENCE</scope>
    <source>
        <strain evidence="4">DAOM:BR144</strain>
    </source>
</reference>
<evidence type="ECO:0000259" key="2">
    <source>
        <dbReference type="SMART" id="SM00233"/>
    </source>
</evidence>
<reference evidence="3" key="3">
    <citation type="submission" date="2015-02" db="UniProtKB">
        <authorList>
            <consortium name="EnsemblProtists"/>
        </authorList>
    </citation>
    <scope>IDENTIFICATION</scope>
    <source>
        <strain evidence="3">DAOM BR144</strain>
    </source>
</reference>
<dbReference type="Proteomes" id="UP000019132">
    <property type="component" value="Unassembled WGS sequence"/>
</dbReference>
<reference evidence="4" key="2">
    <citation type="submission" date="2010-04" db="EMBL/GenBank/DDBJ databases">
        <authorList>
            <person name="Buell R."/>
            <person name="Hamilton J."/>
            <person name="Hostetler J."/>
        </authorList>
    </citation>
    <scope>NUCLEOTIDE SEQUENCE [LARGE SCALE GENOMIC DNA]</scope>
    <source>
        <strain evidence="4">DAOM:BR144</strain>
    </source>
</reference>
<proteinExistence type="predicted"/>
<dbReference type="SMART" id="SM00233">
    <property type="entry name" value="PH"/>
    <property type="match status" value="2"/>
</dbReference>
<dbReference type="eggNOG" id="ENOG502S5E5">
    <property type="taxonomic scope" value="Eukaryota"/>
</dbReference>
<dbReference type="InterPro" id="IPR001849">
    <property type="entry name" value="PH_domain"/>
</dbReference>
<name>K3WLK4_GLOUD</name>
<dbReference type="CDD" id="cd00821">
    <property type="entry name" value="PH"/>
    <property type="match status" value="1"/>
</dbReference>
<accession>K3WLK4</accession>
<dbReference type="HOGENOM" id="CLU_069946_0_0_1"/>
<feature type="compositionally biased region" description="Basic and acidic residues" evidence="1">
    <location>
        <begin position="176"/>
        <end position="186"/>
    </location>
</feature>
<protein>
    <recommendedName>
        <fullName evidence="2">PH domain-containing protein</fullName>
    </recommendedName>
</protein>
<dbReference type="AlphaFoldDB" id="K3WLK4"/>
<feature type="domain" description="PH" evidence="2">
    <location>
        <begin position="219"/>
        <end position="321"/>
    </location>
</feature>
<evidence type="ECO:0000313" key="4">
    <source>
        <dbReference type="Proteomes" id="UP000019132"/>
    </source>
</evidence>
<dbReference type="VEuPathDB" id="FungiDB:PYU1_G005834"/>
<dbReference type="OMA" id="RNKTFAF"/>
<dbReference type="InParanoid" id="K3WLK4"/>
<feature type="compositionally biased region" description="Acidic residues" evidence="1">
    <location>
        <begin position="205"/>
        <end position="217"/>
    </location>
</feature>
<feature type="compositionally biased region" description="Basic residues" evidence="1">
    <location>
        <begin position="187"/>
        <end position="197"/>
    </location>
</feature>
<evidence type="ECO:0000313" key="3">
    <source>
        <dbReference type="EnsemblProtists" id="PYU1_T005846"/>
    </source>
</evidence>
<feature type="domain" description="PH" evidence="2">
    <location>
        <begin position="67"/>
        <end position="166"/>
    </location>
</feature>
<dbReference type="EnsemblProtists" id="PYU1_T005846">
    <property type="protein sequence ID" value="PYU1_T005846"/>
    <property type="gene ID" value="PYU1_G005834"/>
</dbReference>
<evidence type="ECO:0000256" key="1">
    <source>
        <dbReference type="SAM" id="MobiDB-lite"/>
    </source>
</evidence>
<sequence>MVAPSASDSSRPTDLSAVDIAQVLANNLLAFDKRESEFSGWIHVAELPSVALGAQDTALASMTHTEELQRGMSKKQRKRVRKERKRLVFHRRFCRLRELMCTFYADDAPTCEPLDRLVIISVARVHDRNKAFQVVDYEDRRLEMYTTLGADFEEWYGAFASAVRTTQVAKSSSSRVPDEMQHESQHRARRQRRRSGRKATTVAPTEEDGEDEQEEEDDRTRTAWLYLESPWWRLHQPRRRYYFVLSRATLGCFSVNKEGQLAEKVVTVAKFTCDLEHKSLIALHVTCATGKTMRLTCSSNATTKRTMRDWVDHLQDALEAPAS</sequence>
<organism evidence="3 4">
    <name type="scientific">Globisporangium ultimum (strain ATCC 200006 / CBS 805.95 / DAOM BR144)</name>
    <name type="common">Pythium ultimum</name>
    <dbReference type="NCBI Taxonomy" id="431595"/>
    <lineage>
        <taxon>Eukaryota</taxon>
        <taxon>Sar</taxon>
        <taxon>Stramenopiles</taxon>
        <taxon>Oomycota</taxon>
        <taxon>Peronosporomycetes</taxon>
        <taxon>Pythiales</taxon>
        <taxon>Pythiaceae</taxon>
        <taxon>Globisporangium</taxon>
    </lineage>
</organism>
<dbReference type="SUPFAM" id="SSF50729">
    <property type="entry name" value="PH domain-like"/>
    <property type="match status" value="1"/>
</dbReference>
<feature type="region of interest" description="Disordered" evidence="1">
    <location>
        <begin position="170"/>
        <end position="219"/>
    </location>
</feature>